<dbReference type="Proteomes" id="UP000606870">
    <property type="component" value="Unassembled WGS sequence"/>
</dbReference>
<reference evidence="2 3" key="1">
    <citation type="submission" date="2020-08" db="EMBL/GenBank/DDBJ databases">
        <authorList>
            <person name="Liu C."/>
            <person name="Sun Q."/>
        </authorList>
    </citation>
    <scope>NUCLEOTIDE SEQUENCE [LARGE SCALE GENOMIC DNA]</scope>
    <source>
        <strain evidence="2 3">NSJ-59</strain>
    </source>
</reference>
<evidence type="ECO:0000256" key="1">
    <source>
        <dbReference type="SAM" id="SignalP"/>
    </source>
</evidence>
<organism evidence="2 3">
    <name type="scientific">Megasphaera hominis</name>
    <dbReference type="NCBI Taxonomy" id="159836"/>
    <lineage>
        <taxon>Bacteria</taxon>
        <taxon>Bacillati</taxon>
        <taxon>Bacillota</taxon>
        <taxon>Negativicutes</taxon>
        <taxon>Veillonellales</taxon>
        <taxon>Veillonellaceae</taxon>
        <taxon>Megasphaera</taxon>
    </lineage>
</organism>
<gene>
    <name evidence="2" type="ORF">H8J70_00190</name>
</gene>
<comment type="caution">
    <text evidence="2">The sequence shown here is derived from an EMBL/GenBank/DDBJ whole genome shotgun (WGS) entry which is preliminary data.</text>
</comment>
<dbReference type="EMBL" id="JACOGK010000001">
    <property type="protein sequence ID" value="MBC3535686.1"/>
    <property type="molecule type" value="Genomic_DNA"/>
</dbReference>
<feature type="signal peptide" evidence="1">
    <location>
        <begin position="1"/>
        <end position="23"/>
    </location>
</feature>
<accession>A0ABR6VHI0</accession>
<dbReference type="RefSeq" id="WP_186501747.1">
    <property type="nucleotide sequence ID" value="NZ_JACOGK010000001.1"/>
</dbReference>
<name>A0ABR6VHI0_9FIRM</name>
<evidence type="ECO:0000313" key="2">
    <source>
        <dbReference type="EMBL" id="MBC3535686.1"/>
    </source>
</evidence>
<evidence type="ECO:0000313" key="3">
    <source>
        <dbReference type="Proteomes" id="UP000606870"/>
    </source>
</evidence>
<protein>
    <recommendedName>
        <fullName evidence="4">Methanolan biosynthesis EpsI domain-containing protein</fullName>
    </recommendedName>
</protein>
<keyword evidence="3" id="KW-1185">Reference proteome</keyword>
<proteinExistence type="predicted"/>
<keyword evidence="1" id="KW-0732">Signal</keyword>
<sequence length="225" mass="25186">MKKKVVCMVTLALVAALSLPVLAKDKDKGVETPFANWGIITVPTDLQMNQGTQEMLTAQRYGNDVTRMLEQIYPVEPVSWQVVQIDQGMFQYGYVLRYSVNLWQVESALQGRSTENAYLRDIGDKPDAATLMSHANNRLITMLPAGWSVVKPFTAKTVKGTKFYEATLADQFIVNQAYFTETVRVISWVHGNAVEIAVVFAHNGDGENLLDTVTDMLEHAKKMPR</sequence>
<evidence type="ECO:0008006" key="4">
    <source>
        <dbReference type="Google" id="ProtNLM"/>
    </source>
</evidence>
<feature type="chain" id="PRO_5045517854" description="Methanolan biosynthesis EpsI domain-containing protein" evidence="1">
    <location>
        <begin position="24"/>
        <end position="225"/>
    </location>
</feature>